<name>A0A7S1FF77_NOCSC</name>
<feature type="transmembrane region" description="Helical" evidence="2">
    <location>
        <begin position="775"/>
        <end position="801"/>
    </location>
</feature>
<feature type="transmembrane region" description="Helical" evidence="2">
    <location>
        <begin position="620"/>
        <end position="643"/>
    </location>
</feature>
<feature type="coiled-coil region" evidence="1">
    <location>
        <begin position="50"/>
        <end position="84"/>
    </location>
</feature>
<keyword evidence="2" id="KW-1133">Transmembrane helix</keyword>
<keyword evidence="2" id="KW-0812">Transmembrane</keyword>
<feature type="transmembrane region" description="Helical" evidence="2">
    <location>
        <begin position="716"/>
        <end position="738"/>
    </location>
</feature>
<evidence type="ECO:0000256" key="2">
    <source>
        <dbReference type="SAM" id="Phobius"/>
    </source>
</evidence>
<feature type="transmembrane region" description="Helical" evidence="2">
    <location>
        <begin position="675"/>
        <end position="696"/>
    </location>
</feature>
<feature type="transmembrane region" description="Helical" evidence="2">
    <location>
        <begin position="580"/>
        <end position="599"/>
    </location>
</feature>
<keyword evidence="1" id="KW-0175">Coiled coil</keyword>
<gene>
    <name evidence="3" type="ORF">NSCI0253_LOCUS36661</name>
</gene>
<keyword evidence="2" id="KW-0472">Membrane</keyword>
<accession>A0A7S1FF77</accession>
<evidence type="ECO:0000256" key="1">
    <source>
        <dbReference type="SAM" id="Coils"/>
    </source>
</evidence>
<evidence type="ECO:0000313" key="3">
    <source>
        <dbReference type="EMBL" id="CAD8862306.1"/>
    </source>
</evidence>
<reference evidence="3" key="1">
    <citation type="submission" date="2021-01" db="EMBL/GenBank/DDBJ databases">
        <authorList>
            <person name="Corre E."/>
            <person name="Pelletier E."/>
            <person name="Niang G."/>
            <person name="Scheremetjew M."/>
            <person name="Finn R."/>
            <person name="Kale V."/>
            <person name="Holt S."/>
            <person name="Cochrane G."/>
            <person name="Meng A."/>
            <person name="Brown T."/>
            <person name="Cohen L."/>
        </authorList>
    </citation>
    <scope>NUCLEOTIDE SEQUENCE</scope>
</reference>
<protein>
    <submittedName>
        <fullName evidence="3">Uncharacterized protein</fullName>
    </submittedName>
</protein>
<organism evidence="3">
    <name type="scientific">Noctiluca scintillans</name>
    <name type="common">Sea sparkle</name>
    <name type="synonym">Red tide dinoflagellate</name>
    <dbReference type="NCBI Taxonomy" id="2966"/>
    <lineage>
        <taxon>Eukaryota</taxon>
        <taxon>Sar</taxon>
        <taxon>Alveolata</taxon>
        <taxon>Dinophyceae</taxon>
        <taxon>Noctilucales</taxon>
        <taxon>Noctilucaceae</taxon>
        <taxon>Noctiluca</taxon>
    </lineage>
</organism>
<dbReference type="AlphaFoldDB" id="A0A7S1FF77"/>
<sequence>MGDDGGEPDGEWIEGWLGPGRDINKIAQRGKLQEIKTRVKKKEIDVNKRLAAVENECKKTQTELNKCNEDLEKQKEELEKLHTIHAVTLDTDERKKIMEISKAAIEEFLEVRPPDMNEERAVHVHFLVSGDSEVSLRTGGEGAGSHDAKFRVQLRQTVKTLATQAAKYWGLDVDKVFFLDRDGRVVPDDIRLADIILPPKKEIGRASDELATIDEQKHWTVKDDNYQLTLVRAGTVIDKEDLNKPRGEKQEDFTFDLAALKRDLDDTKKKRGITDNPAERRINDIPSLHDMMQEGEKRKQQRLRDTINRAVELLVFVTGFVAFHALLRPDRQCGRLTLAVGQRINRSLSVFEEDEVEFEVETFQDITREASYKVWLQGPLTRTAVDPGVDDWNLFLLAAVATTYEGPSHYDAVSDMTFCSSATTTTTCTNSTNMTCGGGDQDCIDYSLRTCHNERVVSVLDRALGWGHQAPACMPTFGGVETPLYALSGGDFSTFGGEMQMYGGGTRDYLNISSAGFQKSLDDLSEPNGFFPPARTFSMYYLTTTCQIIIVVRMVMENTASGVLVCTSQLTYIDLSKAQVWEYIVFISCILLSLVVLGFELRRQWRSGLSLGRCYWRLCWGRNLPFILLPVVQLAGFITLVVADSFDSSGLVTDFKVDPDDALESLEGLEFTERFGLILKLLNLLFLDSFIFRFALMYFPQLLYTQAAAQKLVKPLLAVMVYLMSLLIVFGTWFHLLYGNRFSSVKNFYRTVTSMLLFFSGGIHDWQEFYMEYKFMFGLLIFFAFIFMTLLFENIAIPLIFSHRKERDLRSHNSYHTHWTNIRSHKGEKPEDLNPALVGWDFSKNPPKEVRRTET</sequence>
<proteinExistence type="predicted"/>
<dbReference type="EMBL" id="HBFQ01051375">
    <property type="protein sequence ID" value="CAD8862306.1"/>
    <property type="molecule type" value="Transcribed_RNA"/>
</dbReference>